<accession>A0ABP6GZ43</accession>
<evidence type="ECO:0000256" key="1">
    <source>
        <dbReference type="ARBA" id="ARBA00004141"/>
    </source>
</evidence>
<name>A0ABP6GZ43_9MICO</name>
<comment type="caution">
    <text evidence="6">The sequence shown here is derived from an EMBL/GenBank/DDBJ whole genome shotgun (WGS) entry which is preliminary data.</text>
</comment>
<dbReference type="EMBL" id="BAAARN010000001">
    <property type="protein sequence ID" value="GAA2734001.1"/>
    <property type="molecule type" value="Genomic_DNA"/>
</dbReference>
<evidence type="ECO:0000256" key="4">
    <source>
        <dbReference type="ARBA" id="ARBA00023136"/>
    </source>
</evidence>
<dbReference type="InterPro" id="IPR032808">
    <property type="entry name" value="DoxX"/>
</dbReference>
<feature type="transmembrane region" description="Helical" evidence="5">
    <location>
        <begin position="53"/>
        <end position="73"/>
    </location>
</feature>
<keyword evidence="4 5" id="KW-0472">Membrane</keyword>
<gene>
    <name evidence="6" type="ORF">GCM10009867_13160</name>
</gene>
<evidence type="ECO:0000313" key="7">
    <source>
        <dbReference type="Proteomes" id="UP001501326"/>
    </source>
</evidence>
<evidence type="ECO:0000256" key="3">
    <source>
        <dbReference type="ARBA" id="ARBA00022989"/>
    </source>
</evidence>
<organism evidence="6 7">
    <name type="scientific">Pedococcus aerophilus</name>
    <dbReference type="NCBI Taxonomy" id="436356"/>
    <lineage>
        <taxon>Bacteria</taxon>
        <taxon>Bacillati</taxon>
        <taxon>Actinomycetota</taxon>
        <taxon>Actinomycetes</taxon>
        <taxon>Micrococcales</taxon>
        <taxon>Intrasporangiaceae</taxon>
        <taxon>Pedococcus</taxon>
    </lineage>
</organism>
<keyword evidence="3 5" id="KW-1133">Transmembrane helix</keyword>
<comment type="subcellular location">
    <subcellularLocation>
        <location evidence="1">Membrane</location>
        <topology evidence="1">Multi-pass membrane protein</topology>
    </subcellularLocation>
</comment>
<sequence length="131" mass="13831">MDPKDACTMNTLLWILQVVLALFFAMAGVTKLSQPKDKLHEKLPWVEDFSAGTVKFIGAVELLGAIGLVLPAVTGIAVVLTPLAAAGLALTMALAAVVHVRRGEAQALAINLPVLLVAAFVAWQRFGPQAF</sequence>
<evidence type="ECO:0000256" key="2">
    <source>
        <dbReference type="ARBA" id="ARBA00022692"/>
    </source>
</evidence>
<feature type="transmembrane region" description="Helical" evidence="5">
    <location>
        <begin position="12"/>
        <end position="32"/>
    </location>
</feature>
<dbReference type="RefSeq" id="WP_344191408.1">
    <property type="nucleotide sequence ID" value="NZ_BAAARN010000001.1"/>
</dbReference>
<dbReference type="Pfam" id="PF13564">
    <property type="entry name" value="DoxX_2"/>
    <property type="match status" value="1"/>
</dbReference>
<keyword evidence="7" id="KW-1185">Reference proteome</keyword>
<dbReference type="Proteomes" id="UP001501326">
    <property type="component" value="Unassembled WGS sequence"/>
</dbReference>
<evidence type="ECO:0000313" key="6">
    <source>
        <dbReference type="EMBL" id="GAA2734001.1"/>
    </source>
</evidence>
<feature type="transmembrane region" description="Helical" evidence="5">
    <location>
        <begin position="107"/>
        <end position="126"/>
    </location>
</feature>
<feature type="transmembrane region" description="Helical" evidence="5">
    <location>
        <begin position="79"/>
        <end position="100"/>
    </location>
</feature>
<evidence type="ECO:0000256" key="5">
    <source>
        <dbReference type="SAM" id="Phobius"/>
    </source>
</evidence>
<keyword evidence="2 5" id="KW-0812">Transmembrane</keyword>
<protein>
    <submittedName>
        <fullName evidence="6">DoxX family protein</fullName>
    </submittedName>
</protein>
<proteinExistence type="predicted"/>
<reference evidence="7" key="1">
    <citation type="journal article" date="2019" name="Int. J. Syst. Evol. Microbiol.">
        <title>The Global Catalogue of Microorganisms (GCM) 10K type strain sequencing project: providing services to taxonomists for standard genome sequencing and annotation.</title>
        <authorList>
            <consortium name="The Broad Institute Genomics Platform"/>
            <consortium name="The Broad Institute Genome Sequencing Center for Infectious Disease"/>
            <person name="Wu L."/>
            <person name="Ma J."/>
        </authorList>
    </citation>
    <scope>NUCLEOTIDE SEQUENCE [LARGE SCALE GENOMIC DNA]</scope>
    <source>
        <strain evidence="7">JCM 16378</strain>
    </source>
</reference>